<dbReference type="Gene3D" id="1.10.260.40">
    <property type="entry name" value="lambda repressor-like DNA-binding domains"/>
    <property type="match status" value="1"/>
</dbReference>
<organism evidence="2">
    <name type="scientific">marine metagenome</name>
    <dbReference type="NCBI Taxonomy" id="408172"/>
    <lineage>
        <taxon>unclassified sequences</taxon>
        <taxon>metagenomes</taxon>
        <taxon>ecological metagenomes</taxon>
    </lineage>
</organism>
<evidence type="ECO:0000313" key="2">
    <source>
        <dbReference type="EMBL" id="SVA92391.1"/>
    </source>
</evidence>
<keyword evidence="1" id="KW-1133">Transmembrane helix</keyword>
<dbReference type="AlphaFoldDB" id="A0A381ZTX9"/>
<dbReference type="Pfam" id="PF13413">
    <property type="entry name" value="HTH_25"/>
    <property type="match status" value="1"/>
</dbReference>
<proteinExistence type="predicted"/>
<reference evidence="2" key="1">
    <citation type="submission" date="2018-05" db="EMBL/GenBank/DDBJ databases">
        <authorList>
            <person name="Lanie J.A."/>
            <person name="Ng W.-L."/>
            <person name="Kazmierczak K.M."/>
            <person name="Andrzejewski T.M."/>
            <person name="Davidsen T.M."/>
            <person name="Wayne K.J."/>
            <person name="Tettelin H."/>
            <person name="Glass J.I."/>
            <person name="Rusch D."/>
            <person name="Podicherti R."/>
            <person name="Tsui H.-C.T."/>
            <person name="Winkler M.E."/>
        </authorList>
    </citation>
    <scope>NUCLEOTIDE SEQUENCE</scope>
</reference>
<feature type="transmembrane region" description="Helical" evidence="1">
    <location>
        <begin position="81"/>
        <end position="97"/>
    </location>
</feature>
<name>A0A381ZTX9_9ZZZZ</name>
<protein>
    <submittedName>
        <fullName evidence="2">Uncharacterized protein</fullName>
    </submittedName>
</protein>
<keyword evidence="1" id="KW-0472">Membrane</keyword>
<sequence>MSITLEEVAEKTFINIEYLKGIESGDYSVFPARMFALKYYEKYADFLDITQPFFDIFDKSIFDSLDEDNLEESFFEKNKRFIFIGFIVVIIFAIILMG</sequence>
<dbReference type="InterPro" id="IPR010982">
    <property type="entry name" value="Lambda_DNA-bd_dom_sf"/>
</dbReference>
<dbReference type="GO" id="GO:0003677">
    <property type="term" value="F:DNA binding"/>
    <property type="evidence" value="ECO:0007669"/>
    <property type="project" value="InterPro"/>
</dbReference>
<gene>
    <name evidence="2" type="ORF">METZ01_LOCUS145245</name>
</gene>
<evidence type="ECO:0000256" key="1">
    <source>
        <dbReference type="SAM" id="Phobius"/>
    </source>
</evidence>
<keyword evidence="1" id="KW-0812">Transmembrane</keyword>
<accession>A0A381ZTX9</accession>
<dbReference type="EMBL" id="UINC01022544">
    <property type="protein sequence ID" value="SVA92391.1"/>
    <property type="molecule type" value="Genomic_DNA"/>
</dbReference>